<evidence type="ECO:0000256" key="2">
    <source>
        <dbReference type="SAM" id="Phobius"/>
    </source>
</evidence>
<dbReference type="Pfam" id="PF18259">
    <property type="entry name" value="CBM65_1"/>
    <property type="match status" value="1"/>
</dbReference>
<dbReference type="AlphaFoldDB" id="E9SC36"/>
<dbReference type="eggNOG" id="ENOG50325BR">
    <property type="taxonomic scope" value="Bacteria"/>
</dbReference>
<evidence type="ECO:0000259" key="3">
    <source>
        <dbReference type="Pfam" id="PF18259"/>
    </source>
</evidence>
<keyword evidence="2" id="KW-0472">Membrane</keyword>
<reference evidence="4 5" key="1">
    <citation type="submission" date="2011-02" db="EMBL/GenBank/DDBJ databases">
        <authorList>
            <person name="Nelson K.E."/>
            <person name="Sutton G."/>
            <person name="Torralba M."/>
            <person name="Durkin S."/>
            <person name="Harkins D."/>
            <person name="Montgomery R."/>
            <person name="Ziemer C."/>
            <person name="Klaassens E."/>
            <person name="Ocuiv P."/>
            <person name="Morrison M."/>
        </authorList>
    </citation>
    <scope>NUCLEOTIDE SEQUENCE [LARGE SCALE GENOMIC DNA]</scope>
    <source>
        <strain evidence="4 5">8</strain>
    </source>
</reference>
<feature type="compositionally biased region" description="Low complexity" evidence="1">
    <location>
        <begin position="118"/>
        <end position="144"/>
    </location>
</feature>
<evidence type="ECO:0000313" key="4">
    <source>
        <dbReference type="EMBL" id="EGC03224.1"/>
    </source>
</evidence>
<dbReference type="Proteomes" id="UP000004259">
    <property type="component" value="Unassembled WGS sequence"/>
</dbReference>
<feature type="domain" description="Carbohydrate binding module 65" evidence="3">
    <location>
        <begin position="22"/>
        <end position="87"/>
    </location>
</feature>
<feature type="region of interest" description="Disordered" evidence="1">
    <location>
        <begin position="115"/>
        <end position="150"/>
    </location>
</feature>
<keyword evidence="2" id="KW-0812">Transmembrane</keyword>
<accession>E9SC36</accession>
<comment type="caution">
    <text evidence="4">The sequence shown here is derived from an EMBL/GenBank/DDBJ whole genome shotgun (WGS) entry which is preliminary data.</text>
</comment>
<name>E9SC36_RUMAL</name>
<sequence length="197" mass="21182">MTDKTWVIAQFESDLAENIPNAPVEFILQSTDDTVSPKAKNGTVWSKVSPVLYNENFALFDYADMVDAYGTDDMSCVSIVYVGDTGNGKIKCTDLYALRCKVLESDIPAEPVTSVVPAEESTVEDSAAVSSSAEVSAADATDSSNTDKEKGSVRNNLVLIIIGAVAGIAVAVLILYIVLGRKSRETYDVNSHKFIKK</sequence>
<gene>
    <name evidence="4" type="ORF">CUS_6853</name>
</gene>
<dbReference type="Gene3D" id="2.60.120.1070">
    <property type="match status" value="1"/>
</dbReference>
<evidence type="ECO:0000256" key="1">
    <source>
        <dbReference type="SAM" id="MobiDB-lite"/>
    </source>
</evidence>
<keyword evidence="5" id="KW-1185">Reference proteome</keyword>
<feature type="transmembrane region" description="Helical" evidence="2">
    <location>
        <begin position="157"/>
        <end position="179"/>
    </location>
</feature>
<organism evidence="4 5">
    <name type="scientific">Ruminococcus albus 8</name>
    <dbReference type="NCBI Taxonomy" id="246199"/>
    <lineage>
        <taxon>Bacteria</taxon>
        <taxon>Bacillati</taxon>
        <taxon>Bacillota</taxon>
        <taxon>Clostridia</taxon>
        <taxon>Eubacteriales</taxon>
        <taxon>Oscillospiraceae</taxon>
        <taxon>Ruminococcus</taxon>
    </lineage>
</organism>
<evidence type="ECO:0000313" key="5">
    <source>
        <dbReference type="Proteomes" id="UP000004259"/>
    </source>
</evidence>
<proteinExistence type="predicted"/>
<dbReference type="EMBL" id="ADKM02000075">
    <property type="protein sequence ID" value="EGC03224.1"/>
    <property type="molecule type" value="Genomic_DNA"/>
</dbReference>
<dbReference type="InterPro" id="IPR040877">
    <property type="entry name" value="CBM65_1"/>
</dbReference>
<keyword evidence="2" id="KW-1133">Transmembrane helix</keyword>
<protein>
    <recommendedName>
        <fullName evidence="3">Carbohydrate binding module 65 domain-containing protein</fullName>
    </recommendedName>
</protein>